<dbReference type="EMBL" id="KL142372">
    <property type="protein sequence ID" value="KDR80182.1"/>
    <property type="molecule type" value="Genomic_DNA"/>
</dbReference>
<keyword evidence="2" id="KW-1185">Reference proteome</keyword>
<evidence type="ECO:0000313" key="1">
    <source>
        <dbReference type="EMBL" id="KDR80182.1"/>
    </source>
</evidence>
<reference evidence="2" key="1">
    <citation type="journal article" date="2014" name="Proc. Natl. Acad. Sci. U.S.A.">
        <title>Extensive sampling of basidiomycete genomes demonstrates inadequacy of the white-rot/brown-rot paradigm for wood decay fungi.</title>
        <authorList>
            <person name="Riley R."/>
            <person name="Salamov A.A."/>
            <person name="Brown D.W."/>
            <person name="Nagy L.G."/>
            <person name="Floudas D."/>
            <person name="Held B.W."/>
            <person name="Levasseur A."/>
            <person name="Lombard V."/>
            <person name="Morin E."/>
            <person name="Otillar R."/>
            <person name="Lindquist E.A."/>
            <person name="Sun H."/>
            <person name="LaButti K.M."/>
            <person name="Schmutz J."/>
            <person name="Jabbour D."/>
            <person name="Luo H."/>
            <person name="Baker S.E."/>
            <person name="Pisabarro A.G."/>
            <person name="Walton J.D."/>
            <person name="Blanchette R.A."/>
            <person name="Henrissat B."/>
            <person name="Martin F."/>
            <person name="Cullen D."/>
            <person name="Hibbett D.S."/>
            <person name="Grigoriev I.V."/>
        </authorList>
    </citation>
    <scope>NUCLEOTIDE SEQUENCE [LARGE SCALE GENOMIC DNA]</scope>
    <source>
        <strain evidence="2">CBS 339.88</strain>
    </source>
</reference>
<proteinExistence type="predicted"/>
<protein>
    <submittedName>
        <fullName evidence="1">Uncharacterized protein</fullName>
    </submittedName>
</protein>
<dbReference type="HOGENOM" id="CLU_1180303_0_0_1"/>
<dbReference type="Proteomes" id="UP000027222">
    <property type="component" value="Unassembled WGS sequence"/>
</dbReference>
<gene>
    <name evidence="1" type="ORF">GALMADRAFT_223071</name>
</gene>
<dbReference type="AlphaFoldDB" id="A0A067TCU5"/>
<name>A0A067TCU5_GALM3</name>
<evidence type="ECO:0000313" key="2">
    <source>
        <dbReference type="Proteomes" id="UP000027222"/>
    </source>
</evidence>
<accession>A0A067TCU5</accession>
<sequence length="235" mass="26176">MITLWSPDLFPDWQPGELPLTSGEEAMKRILSPYLSRITSVSTVVESGKGDRQARCFCAMVINDIYMQLNVGVGKKSYLHLLDPLEGVRKLSLSFQSSGKFHGSFYSLKYDEVMPQLFERFSGLLQIRQINSSPNYSTEISMALKPQFTLQNQLVFPCPALEELTFGPLVSSEENGSEIFRVGTGDGKKSYLQKGDPMPQVDLPFCCVFTTEKHGIGPCFAGPHSQYTMCSGFTL</sequence>
<organism evidence="1 2">
    <name type="scientific">Galerina marginata (strain CBS 339.88)</name>
    <dbReference type="NCBI Taxonomy" id="685588"/>
    <lineage>
        <taxon>Eukaryota</taxon>
        <taxon>Fungi</taxon>
        <taxon>Dikarya</taxon>
        <taxon>Basidiomycota</taxon>
        <taxon>Agaricomycotina</taxon>
        <taxon>Agaricomycetes</taxon>
        <taxon>Agaricomycetidae</taxon>
        <taxon>Agaricales</taxon>
        <taxon>Agaricineae</taxon>
        <taxon>Strophariaceae</taxon>
        <taxon>Galerina</taxon>
    </lineage>
</organism>